<protein>
    <submittedName>
        <fullName evidence="1">Uncharacterized protein</fullName>
    </submittedName>
</protein>
<sequence>MNQKNELLELLFGAPLVVSKSADKCIVSGFASTADIDLSGHLVDVSSFTWDGLPQLLEQHQGDPIGQIMTLNKAFLSDIGDIDNWGVFDSESGEQINTYPKKDAPEFRNGSLGLFVTAEVTKPEVIEKVKSGLFGGFSWRGLTLAVKDFLGMAKQYLTDIELWEVSLVTVPANPNAKFVVAKSAEDKNAIFDDIFPSCEVTEEVQKEADTPEDAHPELANMFPPCFR</sequence>
<dbReference type="EMBL" id="JABRWO010000002">
    <property type="protein sequence ID" value="MBA2113663.1"/>
    <property type="molecule type" value="Genomic_DNA"/>
</dbReference>
<evidence type="ECO:0000313" key="1">
    <source>
        <dbReference type="EMBL" id="MBA2113663.1"/>
    </source>
</evidence>
<organism evidence="1 2">
    <name type="scientific">Bremerella alba</name>
    <dbReference type="NCBI Taxonomy" id="980252"/>
    <lineage>
        <taxon>Bacteria</taxon>
        <taxon>Pseudomonadati</taxon>
        <taxon>Planctomycetota</taxon>
        <taxon>Planctomycetia</taxon>
        <taxon>Pirellulales</taxon>
        <taxon>Pirellulaceae</taxon>
        <taxon>Bremerella</taxon>
    </lineage>
</organism>
<accession>A0A7V9A5W6</accession>
<name>A0A7V9A5W6_9BACT</name>
<dbReference type="Proteomes" id="UP000551616">
    <property type="component" value="Unassembled WGS sequence"/>
</dbReference>
<proteinExistence type="predicted"/>
<gene>
    <name evidence="1" type="ORF">HOV93_08130</name>
</gene>
<reference evidence="1 2" key="1">
    <citation type="submission" date="2020-05" db="EMBL/GenBank/DDBJ databases">
        <title>Bremerella alba sp. nov., a novel planctomycete isolated from the surface of the macroalga Fucus spiralis.</title>
        <authorList>
            <person name="Godinho O."/>
            <person name="Botelho R."/>
            <person name="Albuquerque L."/>
            <person name="Wiegand S."/>
            <person name="Da Costa M.S."/>
            <person name="Lobo-Da-Cunha A."/>
            <person name="Jogler C."/>
            <person name="Lage O.M."/>
        </authorList>
    </citation>
    <scope>NUCLEOTIDE SEQUENCE [LARGE SCALE GENOMIC DNA]</scope>
    <source>
        <strain evidence="1 2">FF15</strain>
    </source>
</reference>
<dbReference type="AlphaFoldDB" id="A0A7V9A5W6"/>
<evidence type="ECO:0000313" key="2">
    <source>
        <dbReference type="Proteomes" id="UP000551616"/>
    </source>
</evidence>
<dbReference type="RefSeq" id="WP_207395157.1">
    <property type="nucleotide sequence ID" value="NZ_JABRWO010000002.1"/>
</dbReference>
<keyword evidence="2" id="KW-1185">Reference proteome</keyword>
<comment type="caution">
    <text evidence="1">The sequence shown here is derived from an EMBL/GenBank/DDBJ whole genome shotgun (WGS) entry which is preliminary data.</text>
</comment>